<keyword evidence="1" id="KW-0732">Signal</keyword>
<evidence type="ECO:0000313" key="2">
    <source>
        <dbReference type="EMBL" id="AKQ70094.1"/>
    </source>
</evidence>
<dbReference type="RefSeq" id="WP_002637821.1">
    <property type="nucleotide sequence ID" value="NZ_CP012109.1"/>
</dbReference>
<dbReference type="EMBL" id="CP012109">
    <property type="protein sequence ID" value="AKQ70094.1"/>
    <property type="molecule type" value="Genomic_DNA"/>
</dbReference>
<evidence type="ECO:0000256" key="1">
    <source>
        <dbReference type="SAM" id="SignalP"/>
    </source>
</evidence>
<dbReference type="AlphaFoldDB" id="A0A0H4X4G3"/>
<organism evidence="2 3">
    <name type="scientific">Pseudomyxococcus hansupus</name>
    <dbReference type="NCBI Taxonomy" id="1297742"/>
    <lineage>
        <taxon>Bacteria</taxon>
        <taxon>Pseudomonadati</taxon>
        <taxon>Myxococcota</taxon>
        <taxon>Myxococcia</taxon>
        <taxon>Myxococcales</taxon>
        <taxon>Cystobacterineae</taxon>
        <taxon>Myxococcaceae</taxon>
        <taxon>Pseudomyxococcus</taxon>
    </lineage>
</organism>
<accession>A0A0H4X4G3</accession>
<evidence type="ECO:0000313" key="3">
    <source>
        <dbReference type="Proteomes" id="UP000009026"/>
    </source>
</evidence>
<feature type="signal peptide" evidence="1">
    <location>
        <begin position="1"/>
        <end position="22"/>
    </location>
</feature>
<evidence type="ECO:0008006" key="4">
    <source>
        <dbReference type="Google" id="ProtNLM"/>
    </source>
</evidence>
<protein>
    <recommendedName>
        <fullName evidence="4">Lipoprotein</fullName>
    </recommendedName>
</protein>
<reference evidence="2 3" key="1">
    <citation type="journal article" date="2016" name="PLoS ONE">
        <title>Complete Genome Sequence and Comparative Genomics of a Novel Myxobacterium Myxococcus hansupus.</title>
        <authorList>
            <person name="Sharma G."/>
            <person name="Narwani T."/>
            <person name="Subramanian S."/>
        </authorList>
    </citation>
    <scope>NUCLEOTIDE SEQUENCE [LARGE SCALE GENOMIC DNA]</scope>
    <source>
        <strain evidence="3">mixupus</strain>
    </source>
</reference>
<dbReference type="PATRIC" id="fig|1297742.4.peg.7104"/>
<dbReference type="Proteomes" id="UP000009026">
    <property type="component" value="Chromosome"/>
</dbReference>
<keyword evidence="3" id="KW-1185">Reference proteome</keyword>
<name>A0A0H4X4G3_9BACT</name>
<proteinExistence type="predicted"/>
<feature type="chain" id="PRO_5005213276" description="Lipoprotein" evidence="1">
    <location>
        <begin position="23"/>
        <end position="86"/>
    </location>
</feature>
<dbReference type="KEGG" id="mym:A176_007006"/>
<gene>
    <name evidence="2" type="ORF">A176_007006</name>
</gene>
<sequence>MKRQIKKALFVLLALVAAPAFAGEHHYGNGPTRESACDAAERRAERRAARLKTCYEACNVNNCKKLDDGSFTCESISSNHQGSCRR</sequence>